<organism evidence="2 3">
    <name type="scientific">Dendrothele bispora (strain CBS 962.96)</name>
    <dbReference type="NCBI Taxonomy" id="1314807"/>
    <lineage>
        <taxon>Eukaryota</taxon>
        <taxon>Fungi</taxon>
        <taxon>Dikarya</taxon>
        <taxon>Basidiomycota</taxon>
        <taxon>Agaricomycotina</taxon>
        <taxon>Agaricomycetes</taxon>
        <taxon>Agaricomycetidae</taxon>
        <taxon>Agaricales</taxon>
        <taxon>Agaricales incertae sedis</taxon>
        <taxon>Dendrothele</taxon>
    </lineage>
</organism>
<dbReference type="OrthoDB" id="2688021at2759"/>
<name>A0A4S8KII7_DENBC</name>
<dbReference type="EMBL" id="ML182709">
    <property type="protein sequence ID" value="THU75189.1"/>
    <property type="molecule type" value="Genomic_DNA"/>
</dbReference>
<keyword evidence="1" id="KW-0472">Membrane</keyword>
<evidence type="ECO:0000313" key="2">
    <source>
        <dbReference type="EMBL" id="THU75189.1"/>
    </source>
</evidence>
<evidence type="ECO:0000256" key="1">
    <source>
        <dbReference type="SAM" id="Phobius"/>
    </source>
</evidence>
<keyword evidence="3" id="KW-1185">Reference proteome</keyword>
<gene>
    <name evidence="2" type="ORF">K435DRAFT_881410</name>
</gene>
<protein>
    <submittedName>
        <fullName evidence="2">Uncharacterized protein</fullName>
    </submittedName>
</protein>
<accession>A0A4S8KII7</accession>
<keyword evidence="1" id="KW-0812">Transmembrane</keyword>
<dbReference type="Proteomes" id="UP000297245">
    <property type="component" value="Unassembled WGS sequence"/>
</dbReference>
<evidence type="ECO:0000313" key="3">
    <source>
        <dbReference type="Proteomes" id="UP000297245"/>
    </source>
</evidence>
<sequence>MFGLAISINANKGVQIRPIPIFWISAVGVLGVAFVTWELKHNRARKTLLPATFGHLQTMVDLIDEWHDKMYWGDKSGADCGIGHAGTSNNQNGVKGIDTSKTYGGQACCICHPLESGYFESLSYVY</sequence>
<feature type="transmembrane region" description="Helical" evidence="1">
    <location>
        <begin position="20"/>
        <end position="39"/>
    </location>
</feature>
<reference evidence="2 3" key="1">
    <citation type="journal article" date="2019" name="Nat. Ecol. Evol.">
        <title>Megaphylogeny resolves global patterns of mushroom evolution.</title>
        <authorList>
            <person name="Varga T."/>
            <person name="Krizsan K."/>
            <person name="Foldi C."/>
            <person name="Dima B."/>
            <person name="Sanchez-Garcia M."/>
            <person name="Sanchez-Ramirez S."/>
            <person name="Szollosi G.J."/>
            <person name="Szarkandi J.G."/>
            <person name="Papp V."/>
            <person name="Albert L."/>
            <person name="Andreopoulos W."/>
            <person name="Angelini C."/>
            <person name="Antonin V."/>
            <person name="Barry K.W."/>
            <person name="Bougher N.L."/>
            <person name="Buchanan P."/>
            <person name="Buyck B."/>
            <person name="Bense V."/>
            <person name="Catcheside P."/>
            <person name="Chovatia M."/>
            <person name="Cooper J."/>
            <person name="Damon W."/>
            <person name="Desjardin D."/>
            <person name="Finy P."/>
            <person name="Geml J."/>
            <person name="Haridas S."/>
            <person name="Hughes K."/>
            <person name="Justo A."/>
            <person name="Karasinski D."/>
            <person name="Kautmanova I."/>
            <person name="Kiss B."/>
            <person name="Kocsube S."/>
            <person name="Kotiranta H."/>
            <person name="LaButti K.M."/>
            <person name="Lechner B.E."/>
            <person name="Liimatainen K."/>
            <person name="Lipzen A."/>
            <person name="Lukacs Z."/>
            <person name="Mihaltcheva S."/>
            <person name="Morgado L.N."/>
            <person name="Niskanen T."/>
            <person name="Noordeloos M.E."/>
            <person name="Ohm R.A."/>
            <person name="Ortiz-Santana B."/>
            <person name="Ovrebo C."/>
            <person name="Racz N."/>
            <person name="Riley R."/>
            <person name="Savchenko A."/>
            <person name="Shiryaev A."/>
            <person name="Soop K."/>
            <person name="Spirin V."/>
            <person name="Szebenyi C."/>
            <person name="Tomsovsky M."/>
            <person name="Tulloss R.E."/>
            <person name="Uehling J."/>
            <person name="Grigoriev I.V."/>
            <person name="Vagvolgyi C."/>
            <person name="Papp T."/>
            <person name="Martin F.M."/>
            <person name="Miettinen O."/>
            <person name="Hibbett D.S."/>
            <person name="Nagy L.G."/>
        </authorList>
    </citation>
    <scope>NUCLEOTIDE SEQUENCE [LARGE SCALE GENOMIC DNA]</scope>
    <source>
        <strain evidence="2 3">CBS 962.96</strain>
    </source>
</reference>
<keyword evidence="1" id="KW-1133">Transmembrane helix</keyword>
<dbReference type="AlphaFoldDB" id="A0A4S8KII7"/>
<proteinExistence type="predicted"/>